<dbReference type="Gramene" id="GBG84475">
    <property type="protein sequence ID" value="GBG84475"/>
    <property type="gene ID" value="CBR_g38759"/>
</dbReference>
<comment type="caution">
    <text evidence="5">The sequence shown here is derived from an EMBL/GenBank/DDBJ whole genome shotgun (WGS) entry which is preliminary data.</text>
</comment>
<dbReference type="PRINTS" id="PR00080">
    <property type="entry name" value="SDRFAMILY"/>
</dbReference>
<dbReference type="AlphaFoldDB" id="A0A388LQF0"/>
<evidence type="ECO:0000256" key="3">
    <source>
        <dbReference type="ARBA" id="ARBA00023002"/>
    </source>
</evidence>
<gene>
    <name evidence="5" type="ORF">CBR_g38759</name>
</gene>
<dbReference type="PRINTS" id="PR00081">
    <property type="entry name" value="GDHRDH"/>
</dbReference>
<dbReference type="STRING" id="69332.A0A388LQF0"/>
<dbReference type="PANTHER" id="PTHR43963">
    <property type="entry name" value="CARBONYL REDUCTASE 1-RELATED"/>
    <property type="match status" value="1"/>
</dbReference>
<accession>A0A388LQF0</accession>
<keyword evidence="3" id="KW-0560">Oxidoreductase</keyword>
<protein>
    <submittedName>
        <fullName evidence="5">Uncharacterized protein</fullName>
    </submittedName>
</protein>
<dbReference type="OrthoDB" id="1933717at2759"/>
<proteinExistence type="inferred from homology"/>
<evidence type="ECO:0000313" key="6">
    <source>
        <dbReference type="Proteomes" id="UP000265515"/>
    </source>
</evidence>
<reference evidence="5 6" key="1">
    <citation type="journal article" date="2018" name="Cell">
        <title>The Chara Genome: Secondary Complexity and Implications for Plant Terrestrialization.</title>
        <authorList>
            <person name="Nishiyama T."/>
            <person name="Sakayama H."/>
            <person name="Vries J.D."/>
            <person name="Buschmann H."/>
            <person name="Saint-Marcoux D."/>
            <person name="Ullrich K.K."/>
            <person name="Haas F.B."/>
            <person name="Vanderstraeten L."/>
            <person name="Becker D."/>
            <person name="Lang D."/>
            <person name="Vosolsobe S."/>
            <person name="Rombauts S."/>
            <person name="Wilhelmsson P.K.I."/>
            <person name="Janitza P."/>
            <person name="Kern R."/>
            <person name="Heyl A."/>
            <person name="Rumpler F."/>
            <person name="Villalobos L.I.A.C."/>
            <person name="Clay J.M."/>
            <person name="Skokan R."/>
            <person name="Toyoda A."/>
            <person name="Suzuki Y."/>
            <person name="Kagoshima H."/>
            <person name="Schijlen E."/>
            <person name="Tajeshwar N."/>
            <person name="Catarino B."/>
            <person name="Hetherington A.J."/>
            <person name="Saltykova A."/>
            <person name="Bonnot C."/>
            <person name="Breuninger H."/>
            <person name="Symeonidi A."/>
            <person name="Radhakrishnan G.V."/>
            <person name="Van Nieuwerburgh F."/>
            <person name="Deforce D."/>
            <person name="Chang C."/>
            <person name="Karol K.G."/>
            <person name="Hedrich R."/>
            <person name="Ulvskov P."/>
            <person name="Glockner G."/>
            <person name="Delwiche C.F."/>
            <person name="Petrasek J."/>
            <person name="Van de Peer Y."/>
            <person name="Friml J."/>
            <person name="Beilby M."/>
            <person name="Dolan L."/>
            <person name="Kohara Y."/>
            <person name="Sugano S."/>
            <person name="Fujiyama A."/>
            <person name="Delaux P.-M."/>
            <person name="Quint M."/>
            <person name="TheiBen G."/>
            <person name="Hagemann M."/>
            <person name="Harholt J."/>
            <person name="Dunand C."/>
            <person name="Zachgo S."/>
            <person name="Langdale J."/>
            <person name="Maumus F."/>
            <person name="Straeten D.V.D."/>
            <person name="Gould S.B."/>
            <person name="Rensing S.A."/>
        </authorList>
    </citation>
    <scope>NUCLEOTIDE SEQUENCE [LARGE SCALE GENOMIC DNA]</scope>
    <source>
        <strain evidence="5 6">S276</strain>
    </source>
</reference>
<keyword evidence="6" id="KW-1185">Reference proteome</keyword>
<evidence type="ECO:0000313" key="5">
    <source>
        <dbReference type="EMBL" id="GBG84475.1"/>
    </source>
</evidence>
<dbReference type="PANTHER" id="PTHR43963:SF6">
    <property type="entry name" value="CHAIN DEHYDROGENASE FAMILY PROTEIN, PUTATIVE (AFU_ORTHOLOGUE AFUA_3G15350)-RELATED"/>
    <property type="match status" value="1"/>
</dbReference>
<dbReference type="Gene3D" id="3.40.50.720">
    <property type="entry name" value="NAD(P)-binding Rossmann-like Domain"/>
    <property type="match status" value="1"/>
</dbReference>
<dbReference type="EMBL" id="BFEA01000477">
    <property type="protein sequence ID" value="GBG84475.1"/>
    <property type="molecule type" value="Genomic_DNA"/>
</dbReference>
<dbReference type="SUPFAM" id="SSF51735">
    <property type="entry name" value="NAD(P)-binding Rossmann-fold domains"/>
    <property type="match status" value="1"/>
</dbReference>
<dbReference type="InterPro" id="IPR002347">
    <property type="entry name" value="SDR_fam"/>
</dbReference>
<dbReference type="OMA" id="TCIDIAY"/>
<evidence type="ECO:0000256" key="2">
    <source>
        <dbReference type="ARBA" id="ARBA00022857"/>
    </source>
</evidence>
<evidence type="ECO:0000256" key="4">
    <source>
        <dbReference type="RuleBase" id="RU000363"/>
    </source>
</evidence>
<dbReference type="Pfam" id="PF00106">
    <property type="entry name" value="adh_short"/>
    <property type="match status" value="1"/>
</dbReference>
<sequence>MAREGHTRPAVRIAAPDGRHLQRQCRRALTAQRAVKAARIESLRCREGRVAEATVAGRGAGAGKRVEEKRLFTTGHLATYLARNTTRSCPRTPRVRVVSSAIAIAKAGRAEVGAAGAGKRVEEKRLLTTGLSATYLARNTTRLCPRTPPVRDVSSAIAKAGRTEMTIQESAAAALAAVESTKKRWWSEKTVAVVTGSNKGIGYDIVRKLAMEGLTVVLTSRDEERGKQAVERLASEGLQTDFHQLDVSSEESIHVFADWLREKYGKLDILVNNAGILFNIGHPRIDEAHAVMNTNYVGVKKMCEQMMPLLRASDAAEPKIVNVGSEAGSTKKCPPHIQRKFREDAITVQRVDELVEEFLRHVEQGRWKDDPWMDRTYGSYSYSKMVLGAYTRALAKELSDAGSPIRVNIYCPGWCRTAMGWQVSDDVQPPRSAEDGSEAAVWLALTPPEGAHGQYFVNKISWEF</sequence>
<name>A0A388LQF0_CHABU</name>
<dbReference type="InterPro" id="IPR036291">
    <property type="entry name" value="NAD(P)-bd_dom_sf"/>
</dbReference>
<organism evidence="5 6">
    <name type="scientific">Chara braunii</name>
    <name type="common">Braun's stonewort</name>
    <dbReference type="NCBI Taxonomy" id="69332"/>
    <lineage>
        <taxon>Eukaryota</taxon>
        <taxon>Viridiplantae</taxon>
        <taxon>Streptophyta</taxon>
        <taxon>Charophyceae</taxon>
        <taxon>Charales</taxon>
        <taxon>Characeae</taxon>
        <taxon>Chara</taxon>
    </lineage>
</organism>
<dbReference type="Proteomes" id="UP000265515">
    <property type="component" value="Unassembled WGS sequence"/>
</dbReference>
<comment type="similarity">
    <text evidence="1 4">Belongs to the short-chain dehydrogenases/reductases (SDR) family.</text>
</comment>
<keyword evidence="2" id="KW-0521">NADP</keyword>
<evidence type="ECO:0000256" key="1">
    <source>
        <dbReference type="ARBA" id="ARBA00006484"/>
    </source>
</evidence>
<dbReference type="GO" id="GO:0016491">
    <property type="term" value="F:oxidoreductase activity"/>
    <property type="evidence" value="ECO:0007669"/>
    <property type="project" value="UniProtKB-KW"/>
</dbReference>